<feature type="region of interest" description="Disordered" evidence="1">
    <location>
        <begin position="1"/>
        <end position="31"/>
    </location>
</feature>
<accession>A0A843VBZ8</accession>
<gene>
    <name evidence="2" type="ORF">Taro_025347</name>
</gene>
<sequence>MEGRDSFGVTQASRISTENGEQKSRSSSPKSLPSAFRIIASMRRSRSATRRRRLTNSWLKCAEPLQTATARRACEQGRFCMLILRRWKGTRPSVRRLRQVLRWRGNHQGWLSGELSLETLTDSYQMLNLSPELYYLQGGRRYRSSRIVVG</sequence>
<evidence type="ECO:0000313" key="3">
    <source>
        <dbReference type="Proteomes" id="UP000652761"/>
    </source>
</evidence>
<protein>
    <submittedName>
        <fullName evidence="2">Uncharacterized protein</fullName>
    </submittedName>
</protein>
<proteinExistence type="predicted"/>
<dbReference type="AlphaFoldDB" id="A0A843VBZ8"/>
<comment type="caution">
    <text evidence="2">The sequence shown here is derived from an EMBL/GenBank/DDBJ whole genome shotgun (WGS) entry which is preliminary data.</text>
</comment>
<dbReference type="EMBL" id="NMUH01001478">
    <property type="protein sequence ID" value="MQL92716.1"/>
    <property type="molecule type" value="Genomic_DNA"/>
</dbReference>
<dbReference type="Proteomes" id="UP000652761">
    <property type="component" value="Unassembled WGS sequence"/>
</dbReference>
<name>A0A843VBZ8_COLES</name>
<feature type="compositionally biased region" description="Polar residues" evidence="1">
    <location>
        <begin position="8"/>
        <end position="19"/>
    </location>
</feature>
<reference evidence="2" key="1">
    <citation type="submission" date="2017-07" db="EMBL/GenBank/DDBJ databases">
        <title>Taro Niue Genome Assembly and Annotation.</title>
        <authorList>
            <person name="Atibalentja N."/>
            <person name="Keating K."/>
            <person name="Fields C.J."/>
        </authorList>
    </citation>
    <scope>NUCLEOTIDE SEQUENCE</scope>
    <source>
        <strain evidence="2">Niue_2</strain>
        <tissue evidence="2">Leaf</tissue>
    </source>
</reference>
<evidence type="ECO:0000256" key="1">
    <source>
        <dbReference type="SAM" id="MobiDB-lite"/>
    </source>
</evidence>
<keyword evidence="3" id="KW-1185">Reference proteome</keyword>
<evidence type="ECO:0000313" key="2">
    <source>
        <dbReference type="EMBL" id="MQL92716.1"/>
    </source>
</evidence>
<organism evidence="2 3">
    <name type="scientific">Colocasia esculenta</name>
    <name type="common">Wild taro</name>
    <name type="synonym">Arum esculentum</name>
    <dbReference type="NCBI Taxonomy" id="4460"/>
    <lineage>
        <taxon>Eukaryota</taxon>
        <taxon>Viridiplantae</taxon>
        <taxon>Streptophyta</taxon>
        <taxon>Embryophyta</taxon>
        <taxon>Tracheophyta</taxon>
        <taxon>Spermatophyta</taxon>
        <taxon>Magnoliopsida</taxon>
        <taxon>Liliopsida</taxon>
        <taxon>Araceae</taxon>
        <taxon>Aroideae</taxon>
        <taxon>Colocasieae</taxon>
        <taxon>Colocasia</taxon>
    </lineage>
</organism>